<keyword evidence="5" id="KW-1185">Reference proteome</keyword>
<evidence type="ECO:0000256" key="1">
    <source>
        <dbReference type="ARBA" id="ARBA00009995"/>
    </source>
</evidence>
<comment type="similarity">
    <text evidence="1">Belongs to the UDP-glycosyltransferase family.</text>
</comment>
<dbReference type="CDD" id="cd03784">
    <property type="entry name" value="GT1_Gtf-like"/>
    <property type="match status" value="1"/>
</dbReference>
<keyword evidence="2" id="KW-0808">Transferase</keyword>
<dbReference type="GO" id="GO:0035251">
    <property type="term" value="F:UDP-glucosyltransferase activity"/>
    <property type="evidence" value="ECO:0007669"/>
    <property type="project" value="InterPro"/>
</dbReference>
<name>A0AAV1DWQ4_OLDCO</name>
<dbReference type="PANTHER" id="PTHR48048:SF45">
    <property type="entry name" value="GLYCOSYLTRANSFERASE"/>
    <property type="match status" value="1"/>
</dbReference>
<dbReference type="InterPro" id="IPR002213">
    <property type="entry name" value="UDP_glucos_trans"/>
</dbReference>
<proteinExistence type="inferred from homology"/>
<feature type="region of interest" description="Disordered" evidence="3">
    <location>
        <begin position="61"/>
        <end position="86"/>
    </location>
</feature>
<sequence length="487" mass="54283">MKKFSELIFIPFPVTGHLISALKLAKLLVSRDYELSIRILLIKVKDPALDSCIKSLSYNESDTGGGRIQITDVPDPQKEPSSGEQQQKNPFFILAEKVENNKPRVRDLVSGLMDSSSSNKISGIVVDMFTSQMIDVANEFELPTYCYYASGAATVGFWSYLRNPETKEVDPTEFRDSDTEISIPTFVNPVPAKLFPLPVFYKEGFPMFLKISNRLMETKGILINTFQDLESYALSSGLISSRESKFPPVYPIGPLINFDGINITSPEDDDQDLNAEIVMNWLDDQPDSSVVFLCFGSGGFFDGNQVKEIANALEQSGYKFLWSLRSPDGELHEEILPEGFLQRISGNGKVIGWAPQVKVLGHRAIGGFVTHCGWNSILESVWFGVAMAVWPMYAEQQMNAFLLAKDLGVAVEVKMDYTVDPFSKNNATVKADVIENGIRELMQQPDGSEIRKKMKGLMEKCRNSIADQTGSSYISLECFLNDLHGVH</sequence>
<organism evidence="4 5">
    <name type="scientific">Oldenlandia corymbosa var. corymbosa</name>
    <dbReference type="NCBI Taxonomy" id="529605"/>
    <lineage>
        <taxon>Eukaryota</taxon>
        <taxon>Viridiplantae</taxon>
        <taxon>Streptophyta</taxon>
        <taxon>Embryophyta</taxon>
        <taxon>Tracheophyta</taxon>
        <taxon>Spermatophyta</taxon>
        <taxon>Magnoliopsida</taxon>
        <taxon>eudicotyledons</taxon>
        <taxon>Gunneridae</taxon>
        <taxon>Pentapetalae</taxon>
        <taxon>asterids</taxon>
        <taxon>lamiids</taxon>
        <taxon>Gentianales</taxon>
        <taxon>Rubiaceae</taxon>
        <taxon>Rubioideae</taxon>
        <taxon>Spermacoceae</taxon>
        <taxon>Hedyotis-Oldenlandia complex</taxon>
        <taxon>Oldenlandia</taxon>
    </lineage>
</organism>
<dbReference type="Pfam" id="PF00201">
    <property type="entry name" value="UDPGT"/>
    <property type="match status" value="1"/>
</dbReference>
<dbReference type="Gene3D" id="3.40.50.2000">
    <property type="entry name" value="Glycogen Phosphorylase B"/>
    <property type="match status" value="2"/>
</dbReference>
<dbReference type="EMBL" id="OX459124">
    <property type="protein sequence ID" value="CAI9112358.1"/>
    <property type="molecule type" value="Genomic_DNA"/>
</dbReference>
<dbReference type="PANTHER" id="PTHR48048">
    <property type="entry name" value="GLYCOSYLTRANSFERASE"/>
    <property type="match status" value="1"/>
</dbReference>
<dbReference type="AlphaFoldDB" id="A0AAV1DWQ4"/>
<evidence type="ECO:0000313" key="5">
    <source>
        <dbReference type="Proteomes" id="UP001161247"/>
    </source>
</evidence>
<dbReference type="FunFam" id="3.40.50.2000:FF:000056">
    <property type="entry name" value="Glycosyltransferase"/>
    <property type="match status" value="1"/>
</dbReference>
<dbReference type="SUPFAM" id="SSF53756">
    <property type="entry name" value="UDP-Glycosyltransferase/glycogen phosphorylase"/>
    <property type="match status" value="1"/>
</dbReference>
<evidence type="ECO:0000313" key="4">
    <source>
        <dbReference type="EMBL" id="CAI9112358.1"/>
    </source>
</evidence>
<evidence type="ECO:0000256" key="3">
    <source>
        <dbReference type="SAM" id="MobiDB-lite"/>
    </source>
</evidence>
<evidence type="ECO:0000256" key="2">
    <source>
        <dbReference type="ARBA" id="ARBA00022679"/>
    </source>
</evidence>
<accession>A0AAV1DWQ4</accession>
<dbReference type="Proteomes" id="UP001161247">
    <property type="component" value="Chromosome 7"/>
</dbReference>
<reference evidence="4" key="1">
    <citation type="submission" date="2023-03" db="EMBL/GenBank/DDBJ databases">
        <authorList>
            <person name="Julca I."/>
        </authorList>
    </citation>
    <scope>NUCLEOTIDE SEQUENCE</scope>
</reference>
<protein>
    <submittedName>
        <fullName evidence="4">OLC1v1012803C1</fullName>
    </submittedName>
</protein>
<dbReference type="InterPro" id="IPR050481">
    <property type="entry name" value="UDP-glycosyltransf_plant"/>
</dbReference>
<gene>
    <name evidence="4" type="ORF">OLC1_LOCUS19572</name>
</gene>